<dbReference type="PANTHER" id="PTHR30250:SF26">
    <property type="entry name" value="PSMA PROTEIN"/>
    <property type="match status" value="1"/>
</dbReference>
<dbReference type="InterPro" id="IPR050833">
    <property type="entry name" value="Poly_Biosynth_Transport"/>
</dbReference>
<feature type="transmembrane region" description="Helical" evidence="6">
    <location>
        <begin position="144"/>
        <end position="164"/>
    </location>
</feature>
<feature type="transmembrane region" description="Helical" evidence="6">
    <location>
        <begin position="59"/>
        <end position="80"/>
    </location>
</feature>
<reference evidence="7" key="1">
    <citation type="submission" date="2023-06" db="EMBL/GenBank/DDBJ databases">
        <title>Genomic of Agaribacillus aureum.</title>
        <authorList>
            <person name="Wang G."/>
        </authorList>
    </citation>
    <scope>NUCLEOTIDE SEQUENCE</scope>
    <source>
        <strain evidence="7">BMA12</strain>
    </source>
</reference>
<dbReference type="Proteomes" id="UP001172083">
    <property type="component" value="Unassembled WGS sequence"/>
</dbReference>
<evidence type="ECO:0000256" key="3">
    <source>
        <dbReference type="ARBA" id="ARBA00022692"/>
    </source>
</evidence>
<feature type="transmembrane region" description="Helical" evidence="6">
    <location>
        <begin position="176"/>
        <end position="197"/>
    </location>
</feature>
<dbReference type="InterPro" id="IPR002797">
    <property type="entry name" value="Polysacc_synth"/>
</dbReference>
<dbReference type="EMBL" id="JAUJEB010000004">
    <property type="protein sequence ID" value="MDN5214194.1"/>
    <property type="molecule type" value="Genomic_DNA"/>
</dbReference>
<evidence type="ECO:0000256" key="1">
    <source>
        <dbReference type="ARBA" id="ARBA00004651"/>
    </source>
</evidence>
<evidence type="ECO:0000256" key="6">
    <source>
        <dbReference type="SAM" id="Phobius"/>
    </source>
</evidence>
<feature type="transmembrane region" description="Helical" evidence="6">
    <location>
        <begin position="394"/>
        <end position="413"/>
    </location>
</feature>
<keyword evidence="8" id="KW-1185">Reference proteome</keyword>
<sequence>MNNLTFFFRKISSFFTKGHQRSQKAKKNIVASLGIRGLNILIGLYLVPLTLEYLNETKYGIWLTLSSVIGWFAFFDVGLGNGLRNKFAVSLARDQHDLARTYVSTTYALIFIIMLGLFLIYNAIHPFLNWAEILNADPALEGELNQLAYVVFAFFCLRFVLKLIGNILLADQRPAANNLMNLISQFISLIIVIILTHTSEGSLLLLGATISAAPVLVFILTSVILFRTKYKAYKPSFKSIDFKYARTLMNFGLQFFVLQMAAIILLSTDNMIITQVLGPAEVTPYSIAHKFFGMSTMVFTIVMSPFWSSFTEAYEKKEFDWIKNIISKLLKFWLLLIGPVIVMLIMADTFYEFWVGDKIIVPFSLSLAMALFGLMNSFNMIFVNFINGVSKLRLQLMTAVFSISVNIPLSILFARNFGLGSTGVIMATMVSISISIVLRVIQYRKIMNGTATGIWNK</sequence>
<keyword evidence="3 6" id="KW-0812">Transmembrane</keyword>
<evidence type="ECO:0000256" key="5">
    <source>
        <dbReference type="ARBA" id="ARBA00023136"/>
    </source>
</evidence>
<accession>A0ABT8L8V0</accession>
<dbReference type="RefSeq" id="WP_346759529.1">
    <property type="nucleotide sequence ID" value="NZ_JAUJEB010000004.1"/>
</dbReference>
<dbReference type="Pfam" id="PF01943">
    <property type="entry name" value="Polysacc_synt"/>
    <property type="match status" value="1"/>
</dbReference>
<proteinExistence type="predicted"/>
<comment type="subcellular location">
    <subcellularLocation>
        <location evidence="1">Cell membrane</location>
        <topology evidence="1">Multi-pass membrane protein</topology>
    </subcellularLocation>
</comment>
<keyword evidence="2" id="KW-1003">Cell membrane</keyword>
<name>A0ABT8L8V0_9BACT</name>
<evidence type="ECO:0000256" key="4">
    <source>
        <dbReference type="ARBA" id="ARBA00022989"/>
    </source>
</evidence>
<feature type="transmembrane region" description="Helical" evidence="6">
    <location>
        <begin position="359"/>
        <end position="382"/>
    </location>
</feature>
<feature type="transmembrane region" description="Helical" evidence="6">
    <location>
        <begin position="29"/>
        <end position="47"/>
    </location>
</feature>
<feature type="transmembrane region" description="Helical" evidence="6">
    <location>
        <begin position="329"/>
        <end position="347"/>
    </location>
</feature>
<comment type="caution">
    <text evidence="7">The sequence shown here is derived from an EMBL/GenBank/DDBJ whole genome shotgun (WGS) entry which is preliminary data.</text>
</comment>
<feature type="transmembrane region" description="Helical" evidence="6">
    <location>
        <begin position="101"/>
        <end position="124"/>
    </location>
</feature>
<evidence type="ECO:0000313" key="8">
    <source>
        <dbReference type="Proteomes" id="UP001172083"/>
    </source>
</evidence>
<feature type="transmembrane region" description="Helical" evidence="6">
    <location>
        <begin position="203"/>
        <end position="226"/>
    </location>
</feature>
<dbReference type="PANTHER" id="PTHR30250">
    <property type="entry name" value="PST FAMILY PREDICTED COLANIC ACID TRANSPORTER"/>
    <property type="match status" value="1"/>
</dbReference>
<feature type="transmembrane region" description="Helical" evidence="6">
    <location>
        <begin position="247"/>
        <end position="267"/>
    </location>
</feature>
<keyword evidence="4 6" id="KW-1133">Transmembrane helix</keyword>
<evidence type="ECO:0000256" key="2">
    <source>
        <dbReference type="ARBA" id="ARBA00022475"/>
    </source>
</evidence>
<feature type="transmembrane region" description="Helical" evidence="6">
    <location>
        <begin position="419"/>
        <end position="441"/>
    </location>
</feature>
<feature type="transmembrane region" description="Helical" evidence="6">
    <location>
        <begin position="287"/>
        <end position="308"/>
    </location>
</feature>
<keyword evidence="5 6" id="KW-0472">Membrane</keyword>
<evidence type="ECO:0000313" key="7">
    <source>
        <dbReference type="EMBL" id="MDN5214194.1"/>
    </source>
</evidence>
<organism evidence="7 8">
    <name type="scientific">Agaribacillus aureus</name>
    <dbReference type="NCBI Taxonomy" id="3051825"/>
    <lineage>
        <taxon>Bacteria</taxon>
        <taxon>Pseudomonadati</taxon>
        <taxon>Bacteroidota</taxon>
        <taxon>Cytophagia</taxon>
        <taxon>Cytophagales</taxon>
        <taxon>Splendidivirgaceae</taxon>
        <taxon>Agaribacillus</taxon>
    </lineage>
</organism>
<gene>
    <name evidence="7" type="ORF">QQ020_19105</name>
</gene>
<protein>
    <submittedName>
        <fullName evidence="7">MATE family efflux transporter</fullName>
    </submittedName>
</protein>